<keyword evidence="2" id="KW-1185">Reference proteome</keyword>
<dbReference type="VEuPathDB" id="VectorBase:GAUT037687"/>
<accession>A0A1A9VHM3</accession>
<reference evidence="1" key="1">
    <citation type="submission" date="2020-05" db="UniProtKB">
        <authorList>
            <consortium name="EnsemblMetazoa"/>
        </authorList>
    </citation>
    <scope>IDENTIFICATION</scope>
    <source>
        <strain evidence="1">TTRI</strain>
    </source>
</reference>
<dbReference type="EnsemblMetazoa" id="GAUT037687-RA">
    <property type="protein sequence ID" value="GAUT037687-PA"/>
    <property type="gene ID" value="GAUT037687"/>
</dbReference>
<sequence length="167" mass="19021">MVILAVTWYAYTHSLTLTSNRRPLVETQLNTDSSTLHVHLVCESIDDNDYNSKQSSLLSPSLLLFKCLSEESLVVLTLLCAVFIHCQEAETYYFGGRSQCSMPTFQAMQSLFFKFVKYPSPKYGRYPRSAQVKSVSQNKDETEVRAQLAALPTCYRISVEVIRLMLE</sequence>
<protein>
    <submittedName>
        <fullName evidence="1">Uncharacterized protein</fullName>
    </submittedName>
</protein>
<evidence type="ECO:0000313" key="2">
    <source>
        <dbReference type="Proteomes" id="UP000078200"/>
    </source>
</evidence>
<name>A0A1A9VHM3_GLOAU</name>
<dbReference type="Proteomes" id="UP000078200">
    <property type="component" value="Unassembled WGS sequence"/>
</dbReference>
<dbReference type="AlphaFoldDB" id="A0A1A9VHM3"/>
<evidence type="ECO:0000313" key="1">
    <source>
        <dbReference type="EnsemblMetazoa" id="GAUT037687-PA"/>
    </source>
</evidence>
<proteinExistence type="predicted"/>
<organism evidence="1 2">
    <name type="scientific">Glossina austeni</name>
    <name type="common">Savannah tsetse fly</name>
    <dbReference type="NCBI Taxonomy" id="7395"/>
    <lineage>
        <taxon>Eukaryota</taxon>
        <taxon>Metazoa</taxon>
        <taxon>Ecdysozoa</taxon>
        <taxon>Arthropoda</taxon>
        <taxon>Hexapoda</taxon>
        <taxon>Insecta</taxon>
        <taxon>Pterygota</taxon>
        <taxon>Neoptera</taxon>
        <taxon>Endopterygota</taxon>
        <taxon>Diptera</taxon>
        <taxon>Brachycera</taxon>
        <taxon>Muscomorpha</taxon>
        <taxon>Hippoboscoidea</taxon>
        <taxon>Glossinidae</taxon>
        <taxon>Glossina</taxon>
    </lineage>
</organism>